<dbReference type="InterPro" id="IPR050306">
    <property type="entry name" value="PfkB_Carbo_kinase"/>
</dbReference>
<evidence type="ECO:0000259" key="6">
    <source>
        <dbReference type="Pfam" id="PF00294"/>
    </source>
</evidence>
<name>A0AAD2AV81_9RALS</name>
<evidence type="ECO:0000256" key="1">
    <source>
        <dbReference type="ARBA" id="ARBA00010688"/>
    </source>
</evidence>
<keyword evidence="3" id="KW-0547">Nucleotide-binding</keyword>
<evidence type="ECO:0000313" key="10">
    <source>
        <dbReference type="Proteomes" id="UP001190452"/>
    </source>
</evidence>
<dbReference type="GO" id="GO:0005524">
    <property type="term" value="F:ATP binding"/>
    <property type="evidence" value="ECO:0007669"/>
    <property type="project" value="UniProtKB-KW"/>
</dbReference>
<dbReference type="Proteomes" id="UP001190002">
    <property type="component" value="Unassembled WGS sequence"/>
</dbReference>
<comment type="caution">
    <text evidence="7">The sequence shown here is derived from an EMBL/GenBank/DDBJ whole genome shotgun (WGS) entry which is preliminary data.</text>
</comment>
<evidence type="ECO:0000313" key="9">
    <source>
        <dbReference type="Proteomes" id="UP001190002"/>
    </source>
</evidence>
<evidence type="ECO:0000256" key="3">
    <source>
        <dbReference type="ARBA" id="ARBA00022741"/>
    </source>
</evidence>
<dbReference type="PANTHER" id="PTHR43085:SF1">
    <property type="entry name" value="PSEUDOURIDINE KINASE-RELATED"/>
    <property type="match status" value="1"/>
</dbReference>
<dbReference type="PANTHER" id="PTHR43085">
    <property type="entry name" value="HEXOKINASE FAMILY MEMBER"/>
    <property type="match status" value="1"/>
</dbReference>
<accession>A0AAD2AV81</accession>
<keyword evidence="5" id="KW-0067">ATP-binding</keyword>
<dbReference type="EMBL" id="CATVXE010000015">
    <property type="protein sequence ID" value="CAJ0689501.1"/>
    <property type="molecule type" value="Genomic_DNA"/>
</dbReference>
<protein>
    <submittedName>
        <fullName evidence="7">Fructokinase</fullName>
        <ecNumber evidence="7">2.7.1.4</ecNumber>
    </submittedName>
</protein>
<dbReference type="Gene3D" id="3.40.1190.20">
    <property type="match status" value="1"/>
</dbReference>
<evidence type="ECO:0000256" key="4">
    <source>
        <dbReference type="ARBA" id="ARBA00022777"/>
    </source>
</evidence>
<evidence type="ECO:0000256" key="2">
    <source>
        <dbReference type="ARBA" id="ARBA00022679"/>
    </source>
</evidence>
<dbReference type="SUPFAM" id="SSF53613">
    <property type="entry name" value="Ribokinase-like"/>
    <property type="match status" value="1"/>
</dbReference>
<dbReference type="InterPro" id="IPR029056">
    <property type="entry name" value="Ribokinase-like"/>
</dbReference>
<dbReference type="CDD" id="cd01167">
    <property type="entry name" value="bac_FRK"/>
    <property type="match status" value="1"/>
</dbReference>
<reference evidence="7 10" key="1">
    <citation type="submission" date="2023-07" db="EMBL/GenBank/DDBJ databases">
        <authorList>
            <person name="Peeters C."/>
        </authorList>
    </citation>
    <scope>NUCLEOTIDE SEQUENCE</scope>
    <source>
        <strain evidence="8 10">R-77569</strain>
        <strain evidence="7">R-77591</strain>
    </source>
</reference>
<organism evidence="7 9">
    <name type="scientific">Ralstonia mannitolilytica</name>
    <dbReference type="NCBI Taxonomy" id="105219"/>
    <lineage>
        <taxon>Bacteria</taxon>
        <taxon>Pseudomonadati</taxon>
        <taxon>Pseudomonadota</taxon>
        <taxon>Betaproteobacteria</taxon>
        <taxon>Burkholderiales</taxon>
        <taxon>Burkholderiaceae</taxon>
        <taxon>Ralstonia</taxon>
    </lineage>
</organism>
<dbReference type="RefSeq" id="WP_104564825.1">
    <property type="nucleotide sequence ID" value="NZ_CATVXE010000015.1"/>
</dbReference>
<evidence type="ECO:0000256" key="5">
    <source>
        <dbReference type="ARBA" id="ARBA00022840"/>
    </source>
</evidence>
<dbReference type="EC" id="2.7.1.4" evidence="7"/>
<keyword evidence="4" id="KW-0418">Kinase</keyword>
<evidence type="ECO:0000313" key="7">
    <source>
        <dbReference type="EMBL" id="CAJ0689501.1"/>
    </source>
</evidence>
<evidence type="ECO:0000313" key="8">
    <source>
        <dbReference type="EMBL" id="CAJ0881668.1"/>
    </source>
</evidence>
<proteinExistence type="inferred from homology"/>
<gene>
    <name evidence="7" type="primary">scrK</name>
    <name evidence="8" type="ORF">R77569_03282</name>
    <name evidence="7" type="ORF">R77591_03427</name>
</gene>
<feature type="domain" description="Carbohydrate kinase PfkB" evidence="6">
    <location>
        <begin position="15"/>
        <end position="299"/>
    </location>
</feature>
<dbReference type="AlphaFoldDB" id="A0AAD2AV81"/>
<sequence>MTASASPAQPLPRLVVFGEALTDFLHQGNGQWLARPGGACWNVARVAARLGVPTGYAGAISNDVFGDALFSDSQAAGLDLRFLQRVDRAPLLAMVTSTQPPHYFFVGDDSADLHFDVQALPAGWQAAVGVAHFGCISLAREPLGSRLVALAETLAAQGTRITFDPNWRVTMAAAHYAPLLRRMAAIASVIKVSDEDLHQLFPSHADPLSVLRALAPQADILLTLGAKGMVWVQRGHGDVRIAQEAFTVPVVDTVGCGDAAMGGWLASLLRSPDAAVQTHLRQAAASAALTASRAGAYAGTQAEVEALLQAHAAVPQSAV</sequence>
<dbReference type="Pfam" id="PF00294">
    <property type="entry name" value="PfkB"/>
    <property type="match status" value="1"/>
</dbReference>
<keyword evidence="10" id="KW-1185">Reference proteome</keyword>
<dbReference type="InterPro" id="IPR011611">
    <property type="entry name" value="PfkB_dom"/>
</dbReference>
<dbReference type="Proteomes" id="UP001190452">
    <property type="component" value="Unassembled WGS sequence"/>
</dbReference>
<keyword evidence="2 7" id="KW-0808">Transferase</keyword>
<dbReference type="EMBL" id="CAUDKV010000014">
    <property type="protein sequence ID" value="CAJ0881668.1"/>
    <property type="molecule type" value="Genomic_DNA"/>
</dbReference>
<comment type="similarity">
    <text evidence="1">Belongs to the carbohydrate kinase PfkB family.</text>
</comment>
<dbReference type="GO" id="GO:0008865">
    <property type="term" value="F:fructokinase activity"/>
    <property type="evidence" value="ECO:0007669"/>
    <property type="project" value="UniProtKB-EC"/>
</dbReference>